<dbReference type="EMBL" id="CAXAJV020001286">
    <property type="protein sequence ID" value="CAL7935847.1"/>
    <property type="molecule type" value="Genomic_DNA"/>
</dbReference>
<keyword evidence="5" id="KW-1185">Reference proteome</keyword>
<feature type="region of interest" description="Disordered" evidence="2">
    <location>
        <begin position="860"/>
        <end position="899"/>
    </location>
</feature>
<dbReference type="InterPro" id="IPR011666">
    <property type="entry name" value="DUF1604"/>
</dbReference>
<feature type="region of interest" description="Disordered" evidence="2">
    <location>
        <begin position="949"/>
        <end position="988"/>
    </location>
</feature>
<feature type="compositionally biased region" description="Polar residues" evidence="2">
    <location>
        <begin position="876"/>
        <end position="893"/>
    </location>
</feature>
<sequence>MSDSDDENYATFGVALEPIDEDNVPRKKPMTIEDQYAYDVQGRRRFHGAFTGGFSAGYFNTVGTRDGWRPQQFKSSRSSKAEGITQRPEDFMDEEDTSEFGIAPTGIRATEDYVDRGQRGVKRERVPRDNSGPIPGTPVLKELLKPVRETVGIMLLKKMGWRPGQGVGSRLTKKEKAKIKRRNERMKGTEKRSTKASSESNSEDSGDDFGNVTFAPDDYEPFRYTLNIFMENVNKYYREDIRIPFFRCNPKDNYFGIGYSGLDRRTVLSGHVNLFDTPAFSIQDKNKKLSIHGQAFGVGAFEADDDDIYEKEDMSRYDFALGPERKTKSRWSDDSSFRNSSSNCLEGFTLTKHKLEQKKIFPPPELPKDFVPVHAVRKSRFYPPIENVPRAIENGKRKDLTAADRARILEDTHTEKKPFETHPNSVPSAASNLISKTLNLYGKQQVEERQREENQRAKAATSWMEKLSVQSFVKGGIVGSGKDSEGSLKKLEEFRDSSSTSDEQTSANSNRLEEDTAKRSGAKPFLSDPDKQRRFEQYLVFAKNGEKSKLESIQPLSMTEWDREHERIEFEQAARLFEHSMNNYISSKFTPVSDSTTSEISGKYNQEDEMKQAVKMKMFGKLTRERMEWKPASIVCKRFNIPEPKVGCAQPESQKKSMKFSIFDSLDWSNSTKFSKATDVVSKETNEASTSLKEKTDTDNTILNAKIDNDRSSSSYQTSEVVSEKMRNFEVSYEKVFGKEVQETSSLVFENKQNLNNKSDLNTISGIVDKQDNSQEHANATTKTTTKSKSEEKKDLFKAIFLSSSEESESEPEESVDSETVKSVLIGKVPSEINVNRNTSPPRGIFAKVDLDSLVASSRTNVQTNEKANKVEDDVNTGNSESGIESKQSNDNLDSAEVQLLPNMYGPALPSRLLKTENITTEMPNLETLKPVFKSVVVPKPKVDSKVSAVWVERGKAKKSKKGKKKHKHKEHKSSKHKRKSKKEKRDS</sequence>
<comment type="similarity">
    <text evidence="1">Belongs to the GPATCH1 family.</text>
</comment>
<feature type="region of interest" description="Disordered" evidence="2">
    <location>
        <begin position="492"/>
        <end position="528"/>
    </location>
</feature>
<protein>
    <recommendedName>
        <fullName evidence="3">G-patch domain-containing protein</fullName>
    </recommendedName>
</protein>
<feature type="compositionally biased region" description="Basic and acidic residues" evidence="2">
    <location>
        <begin position="410"/>
        <end position="420"/>
    </location>
</feature>
<dbReference type="Pfam" id="PF07713">
    <property type="entry name" value="DUF1604"/>
    <property type="match status" value="1"/>
</dbReference>
<dbReference type="Pfam" id="PF26093">
    <property type="entry name" value="HTH_TGH"/>
    <property type="match status" value="1"/>
</dbReference>
<feature type="compositionally biased region" description="Basic residues" evidence="2">
    <location>
        <begin position="171"/>
        <end position="184"/>
    </location>
</feature>
<feature type="domain" description="G-patch" evidence="3">
    <location>
        <begin position="148"/>
        <end position="168"/>
    </location>
</feature>
<proteinExistence type="inferred from homology"/>
<comment type="caution">
    <text evidence="4">The sequence shown here is derived from an EMBL/GenBank/DDBJ whole genome shotgun (WGS) entry which is preliminary data.</text>
</comment>
<feature type="compositionally biased region" description="Basic residues" evidence="2">
    <location>
        <begin position="956"/>
        <end position="988"/>
    </location>
</feature>
<evidence type="ECO:0000256" key="2">
    <source>
        <dbReference type="SAM" id="MobiDB-lite"/>
    </source>
</evidence>
<dbReference type="InterPro" id="IPR000467">
    <property type="entry name" value="G_patch_dom"/>
</dbReference>
<evidence type="ECO:0000313" key="5">
    <source>
        <dbReference type="Proteomes" id="UP001642520"/>
    </source>
</evidence>
<feature type="region of interest" description="Disordered" evidence="2">
    <location>
        <begin position="117"/>
        <end position="139"/>
    </location>
</feature>
<dbReference type="Proteomes" id="UP001642520">
    <property type="component" value="Unassembled WGS sequence"/>
</dbReference>
<dbReference type="PANTHER" id="PTHR13384">
    <property type="entry name" value="G PATCH DOMAIN-CONTAINING PROTEIN 1"/>
    <property type="match status" value="1"/>
</dbReference>
<name>A0ABP1N4D3_XYLVO</name>
<evidence type="ECO:0000259" key="3">
    <source>
        <dbReference type="PROSITE" id="PS50174"/>
    </source>
</evidence>
<feature type="compositionally biased region" description="Polar residues" evidence="2">
    <location>
        <begin position="497"/>
        <end position="510"/>
    </location>
</feature>
<gene>
    <name evidence="4" type="ORF">XYLVIOL_LOCUS1851</name>
</gene>
<evidence type="ECO:0000256" key="1">
    <source>
        <dbReference type="ARBA" id="ARBA00008600"/>
    </source>
</evidence>
<reference evidence="4 5" key="1">
    <citation type="submission" date="2024-08" db="EMBL/GenBank/DDBJ databases">
        <authorList>
            <person name="Will J Nash"/>
            <person name="Angela Man"/>
            <person name="Seanna McTaggart"/>
            <person name="Kendall Baker"/>
            <person name="Tom Barker"/>
            <person name="Leah Catchpole"/>
            <person name="Alex Durrant"/>
            <person name="Karim Gharbi"/>
            <person name="Naomi Irish"/>
            <person name="Gemy Kaithakottil"/>
            <person name="Debby Ku"/>
            <person name="Aaliyah Providence"/>
            <person name="Felix Shaw"/>
            <person name="David Swarbreck"/>
            <person name="Chris Watkins"/>
            <person name="Ann M. McCartney"/>
            <person name="Giulio Formenti"/>
            <person name="Alice Mouton"/>
            <person name="Noel Vella"/>
            <person name="Bjorn M von Reumont"/>
            <person name="Adriana Vella"/>
            <person name="Wilfried Haerty"/>
        </authorList>
    </citation>
    <scope>NUCLEOTIDE SEQUENCE [LARGE SCALE GENOMIC DNA]</scope>
</reference>
<feature type="compositionally biased region" description="Basic and acidic residues" evidence="2">
    <location>
        <begin position="117"/>
        <end position="128"/>
    </location>
</feature>
<dbReference type="Pfam" id="PF01585">
    <property type="entry name" value="G-patch"/>
    <property type="match status" value="1"/>
</dbReference>
<feature type="region of interest" description="Disordered" evidence="2">
    <location>
        <begin position="165"/>
        <end position="211"/>
    </location>
</feature>
<dbReference type="PANTHER" id="PTHR13384:SF19">
    <property type="entry name" value="G PATCH DOMAIN-CONTAINING PROTEIN 1"/>
    <property type="match status" value="1"/>
</dbReference>
<accession>A0ABP1N4D3</accession>
<dbReference type="PROSITE" id="PS50174">
    <property type="entry name" value="G_PATCH"/>
    <property type="match status" value="1"/>
</dbReference>
<feature type="region of interest" description="Disordered" evidence="2">
    <location>
        <begin position="768"/>
        <end position="789"/>
    </location>
</feature>
<organism evidence="4 5">
    <name type="scientific">Xylocopa violacea</name>
    <name type="common">Violet carpenter bee</name>
    <name type="synonym">Apis violacea</name>
    <dbReference type="NCBI Taxonomy" id="135666"/>
    <lineage>
        <taxon>Eukaryota</taxon>
        <taxon>Metazoa</taxon>
        <taxon>Ecdysozoa</taxon>
        <taxon>Arthropoda</taxon>
        <taxon>Hexapoda</taxon>
        <taxon>Insecta</taxon>
        <taxon>Pterygota</taxon>
        <taxon>Neoptera</taxon>
        <taxon>Endopterygota</taxon>
        <taxon>Hymenoptera</taxon>
        <taxon>Apocrita</taxon>
        <taxon>Aculeata</taxon>
        <taxon>Apoidea</taxon>
        <taxon>Anthophila</taxon>
        <taxon>Apidae</taxon>
        <taxon>Xylocopa</taxon>
        <taxon>Xylocopa</taxon>
    </lineage>
</organism>
<evidence type="ECO:0000313" key="4">
    <source>
        <dbReference type="EMBL" id="CAL7935847.1"/>
    </source>
</evidence>
<feature type="region of interest" description="Disordered" evidence="2">
    <location>
        <begin position="410"/>
        <end position="430"/>
    </location>
</feature>